<dbReference type="AlphaFoldDB" id="A0A852VC58"/>
<evidence type="ECO:0000256" key="3">
    <source>
        <dbReference type="ARBA" id="ARBA00022840"/>
    </source>
</evidence>
<comment type="similarity">
    <text evidence="1">Belongs to the AAA ATPase family.</text>
</comment>
<evidence type="ECO:0000259" key="4">
    <source>
        <dbReference type="SMART" id="SM00382"/>
    </source>
</evidence>
<evidence type="ECO:0000256" key="2">
    <source>
        <dbReference type="ARBA" id="ARBA00022741"/>
    </source>
</evidence>
<dbReference type="InterPro" id="IPR003959">
    <property type="entry name" value="ATPase_AAA_core"/>
</dbReference>
<accession>A0A852VC58</accession>
<evidence type="ECO:0000313" key="5">
    <source>
        <dbReference type="EMBL" id="NYF89047.1"/>
    </source>
</evidence>
<dbReference type="CDD" id="cd19481">
    <property type="entry name" value="RecA-like_protease"/>
    <property type="match status" value="1"/>
</dbReference>
<evidence type="ECO:0000313" key="6">
    <source>
        <dbReference type="Proteomes" id="UP000564385"/>
    </source>
</evidence>
<evidence type="ECO:0000256" key="1">
    <source>
        <dbReference type="ARBA" id="ARBA00006914"/>
    </source>
</evidence>
<dbReference type="GO" id="GO:0016887">
    <property type="term" value="F:ATP hydrolysis activity"/>
    <property type="evidence" value="ECO:0007669"/>
    <property type="project" value="InterPro"/>
</dbReference>
<reference evidence="5 6" key="1">
    <citation type="submission" date="2020-07" db="EMBL/GenBank/DDBJ databases">
        <title>Genomic Encyclopedia of Type Strains, Phase IV (KMG-V): Genome sequencing to study the core and pangenomes of soil and plant-associated prokaryotes.</title>
        <authorList>
            <person name="Whitman W."/>
        </authorList>
    </citation>
    <scope>NUCLEOTIDE SEQUENCE [LARGE SCALE GENOMIC DNA]</scope>
    <source>
        <strain evidence="5 6">M8UP22</strain>
    </source>
</reference>
<dbReference type="EMBL" id="JACCCU010000001">
    <property type="protein sequence ID" value="NYF89047.1"/>
    <property type="molecule type" value="Genomic_DNA"/>
</dbReference>
<protein>
    <recommendedName>
        <fullName evidence="4">AAA+ ATPase domain-containing protein</fullName>
    </recommendedName>
</protein>
<dbReference type="InterPro" id="IPR050221">
    <property type="entry name" value="26S_Proteasome_ATPase"/>
</dbReference>
<feature type="domain" description="AAA+ ATPase" evidence="4">
    <location>
        <begin position="236"/>
        <end position="365"/>
    </location>
</feature>
<dbReference type="InterPro" id="IPR027417">
    <property type="entry name" value="P-loop_NTPase"/>
</dbReference>
<keyword evidence="3" id="KW-0067">ATP-binding</keyword>
<dbReference type="Pfam" id="PF00004">
    <property type="entry name" value="AAA"/>
    <property type="match status" value="1"/>
</dbReference>
<dbReference type="Gene3D" id="3.40.50.300">
    <property type="entry name" value="P-loop containing nucleotide triphosphate hydrolases"/>
    <property type="match status" value="1"/>
</dbReference>
<name>A0A852VC58_9BACT</name>
<sequence>MGFSFSFGNQGFREPQLSKNLLKHLGVSARDIATAARQFPITSRIDIQAGLEGLLKREPQTRLTGLFSPNPHEGVTFAQILGGSHFQVDTGPLQYDEIDIGDAEPARCLKNGLWMGREKGVPFAIMLASGGRFGFQVGVNVEIAVAAGESGSRFSHDFFRQLEQAISEGRSYRGRVISLEAHHHPMGGGSSVKVHRLARVNREDVILPQKTLATLDRNVGGFMAARDALKSMHFQARKGLLFYGPPGTGKTHTIHYLASQLPNHTTLLVTAEQVGLIGEYFRLARFLQPSMMVIEDVDLIARDRTQMRNGGEEVLLNKLLNEMDGLREDAEVLFILTTNRPDQIEPALVSRPGRIDQAIEFPLPDEEGRAKLTKLYGRDLKLSDELLELIVRRTKGVSGAFIKELMRRCAQFQMEGSGGSVLAQAAVDEALEEMLFTGGTLNRRLLGGEAVETLGTEAG</sequence>
<proteinExistence type="inferred from homology"/>
<dbReference type="GO" id="GO:0005524">
    <property type="term" value="F:ATP binding"/>
    <property type="evidence" value="ECO:0007669"/>
    <property type="project" value="UniProtKB-KW"/>
</dbReference>
<dbReference type="InterPro" id="IPR003593">
    <property type="entry name" value="AAA+_ATPase"/>
</dbReference>
<dbReference type="PANTHER" id="PTHR23073">
    <property type="entry name" value="26S PROTEASOME REGULATORY SUBUNIT"/>
    <property type="match status" value="1"/>
</dbReference>
<keyword evidence="2" id="KW-0547">Nucleotide-binding</keyword>
<comment type="caution">
    <text evidence="5">The sequence shown here is derived from an EMBL/GenBank/DDBJ whole genome shotgun (WGS) entry which is preliminary data.</text>
</comment>
<organism evidence="5 6">
    <name type="scientific">Tunturiibacter lichenicola</name>
    <dbReference type="NCBI Taxonomy" id="2051959"/>
    <lineage>
        <taxon>Bacteria</taxon>
        <taxon>Pseudomonadati</taxon>
        <taxon>Acidobacteriota</taxon>
        <taxon>Terriglobia</taxon>
        <taxon>Terriglobales</taxon>
        <taxon>Acidobacteriaceae</taxon>
        <taxon>Tunturiibacter</taxon>
    </lineage>
</organism>
<dbReference type="Proteomes" id="UP000564385">
    <property type="component" value="Unassembled WGS sequence"/>
</dbReference>
<dbReference type="Gene3D" id="1.10.8.60">
    <property type="match status" value="1"/>
</dbReference>
<gene>
    <name evidence="5" type="ORF">HDF08_001114</name>
</gene>
<dbReference type="SUPFAM" id="SSF52540">
    <property type="entry name" value="P-loop containing nucleoside triphosphate hydrolases"/>
    <property type="match status" value="1"/>
</dbReference>
<dbReference type="SMART" id="SM00382">
    <property type="entry name" value="AAA"/>
    <property type="match status" value="1"/>
</dbReference>